<dbReference type="Pfam" id="PF04060">
    <property type="entry name" value="FeS"/>
    <property type="match status" value="1"/>
</dbReference>
<name>A0A368V4J8_9BACT</name>
<evidence type="ECO:0000256" key="2">
    <source>
        <dbReference type="ARBA" id="ARBA00022723"/>
    </source>
</evidence>
<dbReference type="EMBL" id="QPIZ01000010">
    <property type="protein sequence ID" value="RCW35255.1"/>
    <property type="molecule type" value="Genomic_DNA"/>
</dbReference>
<dbReference type="PANTHER" id="PTHR43560">
    <property type="entry name" value="ION-TRANSLOCATING OXIDOREDUCTASE COMPLEX SUBUNIT B"/>
    <property type="match status" value="1"/>
</dbReference>
<dbReference type="InterPro" id="IPR017896">
    <property type="entry name" value="4Fe4S_Fe-S-bd"/>
</dbReference>
<dbReference type="Proteomes" id="UP000252733">
    <property type="component" value="Unassembled WGS sequence"/>
</dbReference>
<comment type="caution">
    <text evidence="7">The sequence shown here is derived from an EMBL/GenBank/DDBJ whole genome shotgun (WGS) entry which is preliminary data.</text>
</comment>
<evidence type="ECO:0000256" key="4">
    <source>
        <dbReference type="ARBA" id="ARBA00023014"/>
    </source>
</evidence>
<dbReference type="Pfam" id="PF12838">
    <property type="entry name" value="Fer4_7"/>
    <property type="match status" value="1"/>
</dbReference>
<organism evidence="7 8">
    <name type="scientific">Marinilabilia salmonicolor</name>
    <dbReference type="NCBI Taxonomy" id="989"/>
    <lineage>
        <taxon>Bacteria</taxon>
        <taxon>Pseudomonadati</taxon>
        <taxon>Bacteroidota</taxon>
        <taxon>Bacteroidia</taxon>
        <taxon>Marinilabiliales</taxon>
        <taxon>Marinilabiliaceae</taxon>
        <taxon>Marinilabilia</taxon>
    </lineage>
</organism>
<evidence type="ECO:0000256" key="1">
    <source>
        <dbReference type="ARBA" id="ARBA00022485"/>
    </source>
</evidence>
<gene>
    <name evidence="7" type="ORF">DFO77_11020</name>
</gene>
<dbReference type="InterPro" id="IPR017900">
    <property type="entry name" value="4Fe4S_Fe_S_CS"/>
</dbReference>
<keyword evidence="4" id="KW-0411">Iron-sulfur</keyword>
<dbReference type="PROSITE" id="PS51379">
    <property type="entry name" value="4FE4S_FER_2"/>
    <property type="match status" value="2"/>
</dbReference>
<feature type="domain" description="4Fe-4S" evidence="6">
    <location>
        <begin position="372"/>
        <end position="433"/>
    </location>
</feature>
<proteinExistence type="predicted"/>
<dbReference type="GO" id="GO:0051539">
    <property type="term" value="F:4 iron, 4 sulfur cluster binding"/>
    <property type="evidence" value="ECO:0007669"/>
    <property type="project" value="UniProtKB-KW"/>
</dbReference>
<dbReference type="PROSITE" id="PS00198">
    <property type="entry name" value="4FE4S_FER_1"/>
    <property type="match status" value="1"/>
</dbReference>
<reference evidence="7 8" key="1">
    <citation type="submission" date="2018-07" db="EMBL/GenBank/DDBJ databases">
        <title>Freshwater and sediment microbial communities from various areas in North America, analyzing microbe dynamics in response to fracking.</title>
        <authorList>
            <person name="Lamendella R."/>
        </authorList>
    </citation>
    <scope>NUCLEOTIDE SEQUENCE [LARGE SCALE GENOMIC DNA]</scope>
    <source>
        <strain evidence="7 8">160A</strain>
    </source>
</reference>
<dbReference type="AlphaFoldDB" id="A0A368V4J8"/>
<evidence type="ECO:0000259" key="6">
    <source>
        <dbReference type="PROSITE" id="PS51656"/>
    </source>
</evidence>
<feature type="domain" description="4Fe-4S ferredoxin-type" evidence="5">
    <location>
        <begin position="37"/>
        <end position="66"/>
    </location>
</feature>
<dbReference type="SUPFAM" id="SSF53920">
    <property type="entry name" value="Fe-only hydrogenase"/>
    <property type="match status" value="1"/>
</dbReference>
<keyword evidence="1" id="KW-0004">4Fe-4S</keyword>
<dbReference type="Gene3D" id="3.40.950.10">
    <property type="entry name" value="Fe-only Hydrogenase (Larger Subunit), Chain L, domain 3"/>
    <property type="match status" value="1"/>
</dbReference>
<evidence type="ECO:0000259" key="5">
    <source>
        <dbReference type="PROSITE" id="PS51379"/>
    </source>
</evidence>
<evidence type="ECO:0000313" key="8">
    <source>
        <dbReference type="Proteomes" id="UP000252733"/>
    </source>
</evidence>
<dbReference type="Pfam" id="PF02906">
    <property type="entry name" value="Fe_hyd_lg_C"/>
    <property type="match status" value="1"/>
</dbReference>
<keyword evidence="2" id="KW-0479">Metal-binding</keyword>
<keyword evidence="8" id="KW-1185">Reference proteome</keyword>
<dbReference type="InterPro" id="IPR050395">
    <property type="entry name" value="4Fe4S_Ferredoxin_RnfB"/>
</dbReference>
<dbReference type="InterPro" id="IPR007202">
    <property type="entry name" value="4Fe-4S_dom"/>
</dbReference>
<keyword evidence="3" id="KW-0408">Iron</keyword>
<dbReference type="InterPro" id="IPR004108">
    <property type="entry name" value="Fe_hydrogenase_lsu_C"/>
</dbReference>
<feature type="domain" description="4Fe-4S ferredoxin-type" evidence="5">
    <location>
        <begin position="8"/>
        <end position="36"/>
    </location>
</feature>
<dbReference type="GO" id="GO:0046872">
    <property type="term" value="F:metal ion binding"/>
    <property type="evidence" value="ECO:0007669"/>
    <property type="project" value="UniProtKB-KW"/>
</dbReference>
<dbReference type="InterPro" id="IPR009016">
    <property type="entry name" value="Fe_hydrogenase"/>
</dbReference>
<dbReference type="SUPFAM" id="SSF54862">
    <property type="entry name" value="4Fe-4S ferredoxins"/>
    <property type="match status" value="1"/>
</dbReference>
<dbReference type="PANTHER" id="PTHR43560:SF1">
    <property type="entry name" value="ION-TRANSLOCATING OXIDOREDUCTASE COMPLEX SUBUNIT B"/>
    <property type="match status" value="1"/>
</dbReference>
<sequence>MVESGFYHALKVDGDKCFGCTHCMNVCPTAAIRIRDGVATIRPDWCVDCGECMRACPVDAFYVEQDDFDKIFQYKCRVALVPAVLIGQFPEKVTEAEIFSVMRELGFTHVFQTEHTAGIISRSMVEAAREMEDKPVISSFCPAIVRLIQIKFPSLLDQVMRIKPPIDASAVYFRKRLEDEGIHPDDIGIFYITPCAAKIAAVKSPVGEEQSPIDGVINMQFIYNKIYKRIKSRHETSSISPGEMLPLLSPGSIKYSLTGGEASRMEGRCLAIDEIHNVIEFLEKLEHDEIEGVDFLELRACDQSCAGGVLVGGNRFLTTERLNKRAGRFEGVADIPGDIKAYTHFMSNNLDIGLLEPRSMMALDEDMGEAMRKMQQVRHLMCFLPGIDCAACGAPNCQSLAEDIVRREAQLSACVFIQRMMEKHSKLSGEHALKIIEKIWGKNRLDKDCKKKGAADEANIEE</sequence>
<dbReference type="RefSeq" id="WP_114436969.1">
    <property type="nucleotide sequence ID" value="NZ_QPIZ01000010.1"/>
</dbReference>
<evidence type="ECO:0000256" key="3">
    <source>
        <dbReference type="ARBA" id="ARBA00023004"/>
    </source>
</evidence>
<protein>
    <submittedName>
        <fullName evidence="7">Iron only hydrogenase large subunit-like protein</fullName>
    </submittedName>
</protein>
<accession>A0A368V4J8</accession>
<dbReference type="Gene3D" id="3.30.70.20">
    <property type="match status" value="1"/>
</dbReference>
<evidence type="ECO:0000313" key="7">
    <source>
        <dbReference type="EMBL" id="RCW35255.1"/>
    </source>
</evidence>
<dbReference type="PROSITE" id="PS51656">
    <property type="entry name" value="4FE4S"/>
    <property type="match status" value="1"/>
</dbReference>
<dbReference type="Gene3D" id="1.10.15.40">
    <property type="entry name" value="Electron transport complex subunit B, putative Fe-S cluster"/>
    <property type="match status" value="1"/>
</dbReference>